<accession>K4ANI3</accession>
<dbReference type="Proteomes" id="UP000004995">
    <property type="component" value="Unassembled WGS sequence"/>
</dbReference>
<dbReference type="InParanoid" id="K4ANI3"/>
<dbReference type="EMBL" id="AGNK02005797">
    <property type="status" value="NOT_ANNOTATED_CDS"/>
    <property type="molecule type" value="Genomic_DNA"/>
</dbReference>
<dbReference type="Gramene" id="KQK89701">
    <property type="protein sequence ID" value="KQK89701"/>
    <property type="gene ID" value="SETIT_040480mg"/>
</dbReference>
<protein>
    <submittedName>
        <fullName evidence="1">Uncharacterized protein</fullName>
    </submittedName>
</protein>
<reference evidence="2" key="1">
    <citation type="journal article" date="2012" name="Nat. Biotechnol.">
        <title>Reference genome sequence of the model plant Setaria.</title>
        <authorList>
            <person name="Bennetzen J.L."/>
            <person name="Schmutz J."/>
            <person name="Wang H."/>
            <person name="Percifield R."/>
            <person name="Hawkins J."/>
            <person name="Pontaroli A.C."/>
            <person name="Estep M."/>
            <person name="Feng L."/>
            <person name="Vaughn J.N."/>
            <person name="Grimwood J."/>
            <person name="Jenkins J."/>
            <person name="Barry K."/>
            <person name="Lindquist E."/>
            <person name="Hellsten U."/>
            <person name="Deshpande S."/>
            <person name="Wang X."/>
            <person name="Wu X."/>
            <person name="Mitros T."/>
            <person name="Triplett J."/>
            <person name="Yang X."/>
            <person name="Ye C.Y."/>
            <person name="Mauro-Herrera M."/>
            <person name="Wang L."/>
            <person name="Li P."/>
            <person name="Sharma M."/>
            <person name="Sharma R."/>
            <person name="Ronald P.C."/>
            <person name="Panaud O."/>
            <person name="Kellogg E.A."/>
            <person name="Brutnell T.P."/>
            <person name="Doust A.N."/>
            <person name="Tuskan G.A."/>
            <person name="Rokhsar D."/>
            <person name="Devos K.M."/>
        </authorList>
    </citation>
    <scope>NUCLEOTIDE SEQUENCE [LARGE SCALE GENOMIC DNA]</scope>
    <source>
        <strain evidence="2">cv. Yugu1</strain>
    </source>
</reference>
<name>K4ANI3_SETIT</name>
<evidence type="ECO:0000313" key="2">
    <source>
        <dbReference type="Proteomes" id="UP000004995"/>
    </source>
</evidence>
<sequence length="39" mass="4375">MGNGHIHQMCGLHKRNLYLTLVDQMNAKLGKEFTLASFG</sequence>
<dbReference type="HOGENOM" id="CLU_3320987_0_0_1"/>
<dbReference type="AlphaFoldDB" id="K4ANI3"/>
<evidence type="ECO:0000313" key="1">
    <source>
        <dbReference type="EnsemblPlants" id="KQK89701"/>
    </source>
</evidence>
<organism evidence="1 2">
    <name type="scientific">Setaria italica</name>
    <name type="common">Foxtail millet</name>
    <name type="synonym">Panicum italicum</name>
    <dbReference type="NCBI Taxonomy" id="4555"/>
    <lineage>
        <taxon>Eukaryota</taxon>
        <taxon>Viridiplantae</taxon>
        <taxon>Streptophyta</taxon>
        <taxon>Embryophyta</taxon>
        <taxon>Tracheophyta</taxon>
        <taxon>Spermatophyta</taxon>
        <taxon>Magnoliopsida</taxon>
        <taxon>Liliopsida</taxon>
        <taxon>Poales</taxon>
        <taxon>Poaceae</taxon>
        <taxon>PACMAD clade</taxon>
        <taxon>Panicoideae</taxon>
        <taxon>Panicodae</taxon>
        <taxon>Paniceae</taxon>
        <taxon>Cenchrinae</taxon>
        <taxon>Setaria</taxon>
    </lineage>
</organism>
<reference evidence="1" key="2">
    <citation type="submission" date="2018-08" db="UniProtKB">
        <authorList>
            <consortium name="EnsemblPlants"/>
        </authorList>
    </citation>
    <scope>IDENTIFICATION</scope>
    <source>
        <strain evidence="1">Yugu1</strain>
    </source>
</reference>
<dbReference type="EnsemblPlants" id="KQK89701">
    <property type="protein sequence ID" value="KQK89701"/>
    <property type="gene ID" value="SETIT_040480mg"/>
</dbReference>
<keyword evidence="2" id="KW-1185">Reference proteome</keyword>
<proteinExistence type="predicted"/>